<evidence type="ECO:0000259" key="4">
    <source>
        <dbReference type="Pfam" id="PF00534"/>
    </source>
</evidence>
<dbReference type="InterPro" id="IPR050194">
    <property type="entry name" value="Glycosyltransferase_grp1"/>
</dbReference>
<dbReference type="Proteomes" id="UP001596298">
    <property type="component" value="Unassembled WGS sequence"/>
</dbReference>
<gene>
    <name evidence="6" type="ORF">ACFQDH_23195</name>
</gene>
<dbReference type="PANTHER" id="PTHR45947:SF3">
    <property type="entry name" value="SULFOQUINOVOSYL TRANSFERASE SQD2"/>
    <property type="match status" value="1"/>
</dbReference>
<accession>A0ABW2AMJ3</accession>
<keyword evidence="7" id="KW-1185">Reference proteome</keyword>
<dbReference type="Gene3D" id="3.40.50.2000">
    <property type="entry name" value="Glycogen Phosphorylase B"/>
    <property type="match status" value="2"/>
</dbReference>
<dbReference type="CDD" id="cd03801">
    <property type="entry name" value="GT4_PimA-like"/>
    <property type="match status" value="1"/>
</dbReference>
<dbReference type="Pfam" id="PF13439">
    <property type="entry name" value="Glyco_transf_4"/>
    <property type="match status" value="1"/>
</dbReference>
<evidence type="ECO:0000313" key="7">
    <source>
        <dbReference type="Proteomes" id="UP001596298"/>
    </source>
</evidence>
<name>A0ABW2AMJ3_9MICO</name>
<dbReference type="InterPro" id="IPR028098">
    <property type="entry name" value="Glyco_trans_4-like_N"/>
</dbReference>
<organism evidence="6 7">
    <name type="scientific">Flexivirga alba</name>
    <dbReference type="NCBI Taxonomy" id="702742"/>
    <lineage>
        <taxon>Bacteria</taxon>
        <taxon>Bacillati</taxon>
        <taxon>Actinomycetota</taxon>
        <taxon>Actinomycetes</taxon>
        <taxon>Micrococcales</taxon>
        <taxon>Dermacoccaceae</taxon>
        <taxon>Flexivirga</taxon>
    </lineage>
</organism>
<evidence type="ECO:0000256" key="3">
    <source>
        <dbReference type="ARBA" id="ARBA00022679"/>
    </source>
</evidence>
<dbReference type="InterPro" id="IPR001296">
    <property type="entry name" value="Glyco_trans_1"/>
</dbReference>
<evidence type="ECO:0000256" key="2">
    <source>
        <dbReference type="ARBA" id="ARBA00022676"/>
    </source>
</evidence>
<evidence type="ECO:0000313" key="6">
    <source>
        <dbReference type="EMBL" id="MFC6708063.1"/>
    </source>
</evidence>
<comment type="caution">
    <text evidence="6">The sequence shown here is derived from an EMBL/GenBank/DDBJ whole genome shotgun (WGS) entry which is preliminary data.</text>
</comment>
<dbReference type="PANTHER" id="PTHR45947">
    <property type="entry name" value="SULFOQUINOVOSYL TRANSFERASE SQD2"/>
    <property type="match status" value="1"/>
</dbReference>
<evidence type="ECO:0000259" key="5">
    <source>
        <dbReference type="Pfam" id="PF13439"/>
    </source>
</evidence>
<feature type="domain" description="Glycosyl transferase family 1" evidence="4">
    <location>
        <begin position="123"/>
        <end position="269"/>
    </location>
</feature>
<feature type="domain" description="Glycosyltransferase subfamily 4-like N-terminal" evidence="5">
    <location>
        <begin position="3"/>
        <end position="108"/>
    </location>
</feature>
<dbReference type="Pfam" id="PF00534">
    <property type="entry name" value="Glycos_transf_1"/>
    <property type="match status" value="1"/>
</dbReference>
<keyword evidence="3 6" id="KW-0808">Transferase</keyword>
<keyword evidence="2 6" id="KW-0328">Glycosyltransferase</keyword>
<dbReference type="SUPFAM" id="SSF53756">
    <property type="entry name" value="UDP-Glycosyltransferase/glycogen phosphorylase"/>
    <property type="match status" value="1"/>
</dbReference>
<dbReference type="RefSeq" id="WP_382404936.1">
    <property type="nucleotide sequence ID" value="NZ_JBHSWH010000001.1"/>
</dbReference>
<dbReference type="EMBL" id="JBHSWH010000001">
    <property type="protein sequence ID" value="MFC6708063.1"/>
    <property type="molecule type" value="Genomic_DNA"/>
</dbReference>
<reference evidence="7" key="1">
    <citation type="journal article" date="2019" name="Int. J. Syst. Evol. Microbiol.">
        <title>The Global Catalogue of Microorganisms (GCM) 10K type strain sequencing project: providing services to taxonomists for standard genome sequencing and annotation.</title>
        <authorList>
            <consortium name="The Broad Institute Genomics Platform"/>
            <consortium name="The Broad Institute Genome Sequencing Center for Infectious Disease"/>
            <person name="Wu L."/>
            <person name="Ma J."/>
        </authorList>
    </citation>
    <scope>NUCLEOTIDE SEQUENCE [LARGE SCALE GENOMIC DNA]</scope>
    <source>
        <strain evidence="7">CCUG 58127</strain>
    </source>
</reference>
<evidence type="ECO:0000256" key="1">
    <source>
        <dbReference type="ARBA" id="ARBA00021292"/>
    </source>
</evidence>
<sequence length="298" mass="32007">MLINPAARRALRKALADSDFDVVHAHLGVVSPFAMDGVQVALDASLPVAATWHSVTGRSEPVVRALGYPARWARRGVALSAVSAVAAAPVERIAKTPVSLIPNGIDTSFWSAGEVCPAGDGLRVVSAMRLASRKRPQQLIELVERARAVSGRDIRLTIAGDGPLRRRLDSRCPHWCRLPGRLSAGALRDLYRSADVYASPAVLEAFGIAAAEARSCGLPLVTRAESAVASMIEHERTGLVVGDDDEFATALSRLATDSMLRERLSSASRTDRIGFGWPDVLGKTLAEYDRARRLATQR</sequence>
<dbReference type="GO" id="GO:0016757">
    <property type="term" value="F:glycosyltransferase activity"/>
    <property type="evidence" value="ECO:0007669"/>
    <property type="project" value="UniProtKB-KW"/>
</dbReference>
<proteinExistence type="predicted"/>
<protein>
    <recommendedName>
        <fullName evidence="1">D-inositol 3-phosphate glycosyltransferase</fullName>
    </recommendedName>
</protein>